<proteinExistence type="predicted"/>
<name>A0A8S9IHE4_BRACR</name>
<sequence>MLQEGIETIRPGLGPQVQKAFLQNQSQFQLSPPQQQQQQQILAQVQGQGNMSNSSMYGGDMNSKDCQQNANDGSIAYQHAASTTIFFSATRSFTIRAEQPQKKGAFLFWYRD</sequence>
<dbReference type="EMBL" id="QGKW02001911">
    <property type="protein sequence ID" value="KAF2569490.1"/>
    <property type="molecule type" value="Genomic_DNA"/>
</dbReference>
<protein>
    <submittedName>
        <fullName evidence="2">Uncharacterized protein</fullName>
    </submittedName>
</protein>
<organism evidence="2 3">
    <name type="scientific">Brassica cretica</name>
    <name type="common">Mustard</name>
    <dbReference type="NCBI Taxonomy" id="69181"/>
    <lineage>
        <taxon>Eukaryota</taxon>
        <taxon>Viridiplantae</taxon>
        <taxon>Streptophyta</taxon>
        <taxon>Embryophyta</taxon>
        <taxon>Tracheophyta</taxon>
        <taxon>Spermatophyta</taxon>
        <taxon>Magnoliopsida</taxon>
        <taxon>eudicotyledons</taxon>
        <taxon>Gunneridae</taxon>
        <taxon>Pentapetalae</taxon>
        <taxon>rosids</taxon>
        <taxon>malvids</taxon>
        <taxon>Brassicales</taxon>
        <taxon>Brassicaceae</taxon>
        <taxon>Brassiceae</taxon>
        <taxon>Brassica</taxon>
    </lineage>
</organism>
<evidence type="ECO:0000313" key="3">
    <source>
        <dbReference type="Proteomes" id="UP000712281"/>
    </source>
</evidence>
<evidence type="ECO:0000256" key="1">
    <source>
        <dbReference type="SAM" id="MobiDB-lite"/>
    </source>
</evidence>
<gene>
    <name evidence="2" type="ORF">F2Q68_00027230</name>
</gene>
<evidence type="ECO:0000313" key="2">
    <source>
        <dbReference type="EMBL" id="KAF2569490.1"/>
    </source>
</evidence>
<feature type="compositionally biased region" description="Low complexity" evidence="1">
    <location>
        <begin position="28"/>
        <end position="50"/>
    </location>
</feature>
<feature type="region of interest" description="Disordered" evidence="1">
    <location>
        <begin position="28"/>
        <end position="70"/>
    </location>
</feature>
<reference evidence="2" key="1">
    <citation type="submission" date="2019-12" db="EMBL/GenBank/DDBJ databases">
        <title>Genome sequencing and annotation of Brassica cretica.</title>
        <authorList>
            <person name="Studholme D.J."/>
            <person name="Sarris P.F."/>
        </authorList>
    </citation>
    <scope>NUCLEOTIDE SEQUENCE</scope>
    <source>
        <strain evidence="2">PFS-001/15</strain>
        <tissue evidence="2">Leaf</tissue>
    </source>
</reference>
<comment type="caution">
    <text evidence="2">The sequence shown here is derived from an EMBL/GenBank/DDBJ whole genome shotgun (WGS) entry which is preliminary data.</text>
</comment>
<dbReference type="AlphaFoldDB" id="A0A8S9IHE4"/>
<dbReference type="Proteomes" id="UP000712281">
    <property type="component" value="Unassembled WGS sequence"/>
</dbReference>
<accession>A0A8S9IHE4</accession>